<keyword evidence="7" id="KW-1185">Reference proteome</keyword>
<proteinExistence type="predicted"/>
<reference evidence="6 7" key="1">
    <citation type="submission" date="2016-10" db="EMBL/GenBank/DDBJ databases">
        <title>Genome sequence of the basidiomycete white-rot fungus Trametes pubescens.</title>
        <authorList>
            <person name="Makela M.R."/>
            <person name="Granchi Z."/>
            <person name="Peng M."/>
            <person name="De Vries R.P."/>
            <person name="Grigoriev I."/>
            <person name="Riley R."/>
            <person name="Hilden K."/>
        </authorList>
    </citation>
    <scope>NUCLEOTIDE SEQUENCE [LARGE SCALE GENOMIC DNA]</scope>
    <source>
        <strain evidence="6 7">FBCC735</strain>
    </source>
</reference>
<evidence type="ECO:0000256" key="3">
    <source>
        <dbReference type="ARBA" id="ARBA00022777"/>
    </source>
</evidence>
<dbReference type="PROSITE" id="PS50011">
    <property type="entry name" value="PROTEIN_KINASE_DOM"/>
    <property type="match status" value="1"/>
</dbReference>
<dbReference type="Pfam" id="PF00069">
    <property type="entry name" value="Pkinase"/>
    <property type="match status" value="1"/>
</dbReference>
<dbReference type="OMA" id="HENDFTH"/>
<dbReference type="InterPro" id="IPR011009">
    <property type="entry name" value="Kinase-like_dom_sf"/>
</dbReference>
<dbReference type="OrthoDB" id="5987198at2759"/>
<name>A0A1M2VK12_TRAPU</name>
<dbReference type="Proteomes" id="UP000184267">
    <property type="component" value="Unassembled WGS sequence"/>
</dbReference>
<dbReference type="InterPro" id="IPR020635">
    <property type="entry name" value="Tyr_kinase_cat_dom"/>
</dbReference>
<organism evidence="6 7">
    <name type="scientific">Trametes pubescens</name>
    <name type="common">White-rot fungus</name>
    <dbReference type="NCBI Taxonomy" id="154538"/>
    <lineage>
        <taxon>Eukaryota</taxon>
        <taxon>Fungi</taxon>
        <taxon>Dikarya</taxon>
        <taxon>Basidiomycota</taxon>
        <taxon>Agaricomycotina</taxon>
        <taxon>Agaricomycetes</taxon>
        <taxon>Polyporales</taxon>
        <taxon>Polyporaceae</taxon>
        <taxon>Trametes</taxon>
    </lineage>
</organism>
<dbReference type="GO" id="GO:0004713">
    <property type="term" value="F:protein tyrosine kinase activity"/>
    <property type="evidence" value="ECO:0007669"/>
    <property type="project" value="InterPro"/>
</dbReference>
<evidence type="ECO:0000256" key="4">
    <source>
        <dbReference type="ARBA" id="ARBA00022840"/>
    </source>
</evidence>
<evidence type="ECO:0000259" key="5">
    <source>
        <dbReference type="PROSITE" id="PS50011"/>
    </source>
</evidence>
<dbReference type="STRING" id="154538.A0A1M2VK12"/>
<evidence type="ECO:0000313" key="6">
    <source>
        <dbReference type="EMBL" id="OJT07907.1"/>
    </source>
</evidence>
<dbReference type="InterPro" id="IPR000719">
    <property type="entry name" value="Prot_kinase_dom"/>
</dbReference>
<evidence type="ECO:0000256" key="1">
    <source>
        <dbReference type="ARBA" id="ARBA00022679"/>
    </source>
</evidence>
<comment type="caution">
    <text evidence="6">The sequence shown here is derived from an EMBL/GenBank/DDBJ whole genome shotgun (WGS) entry which is preliminary data.</text>
</comment>
<sequence length="387" mass="44694">MAEGRKLPGYVYLPPEAARRQAERTRDNTYKLISSEVPWKDRYHFLERNGFRLRPRYNPTWEPSWKGTNLDPAFCEDYIVLNNSRVIDATRLSDNCRVAIKVVKRSDQELQISQFLSSLQHPANHCVSVYGSLEDPLNPSMLLMVMQYLTPWNDPEFTVLGDVVDFVTQMLEGLEFIHNQHVAHRDVASLNIMMNGSVLFPQGHHSIWRDRSPDAVYDLTPLQRMDQPVRYFYVDFGLSVRFQPGASTLVVGDVGRDAEVPELSWDVPYDPFKADIYALGNLFDKEFQQVRPASILEKCIPDVLPQRYHSLQFLLPLIESMKHKQPEQRLTASELVQIFASTRKTLNPNGFRWRLGPKSEPAYERLFNDGVAVAKESINQLRRLVRS</sequence>
<dbReference type="SUPFAM" id="SSF56112">
    <property type="entry name" value="Protein kinase-like (PK-like)"/>
    <property type="match status" value="1"/>
</dbReference>
<dbReference type="AlphaFoldDB" id="A0A1M2VK12"/>
<evidence type="ECO:0000256" key="2">
    <source>
        <dbReference type="ARBA" id="ARBA00022741"/>
    </source>
</evidence>
<gene>
    <name evidence="6" type="ORF">TRAPUB_1186</name>
</gene>
<protein>
    <recommendedName>
        <fullName evidence="5">Protein kinase domain-containing protein</fullName>
    </recommendedName>
</protein>
<accession>A0A1M2VK12</accession>
<dbReference type="SMART" id="SM00219">
    <property type="entry name" value="TyrKc"/>
    <property type="match status" value="1"/>
</dbReference>
<keyword evidence="2" id="KW-0547">Nucleotide-binding</keyword>
<dbReference type="InterPro" id="IPR050339">
    <property type="entry name" value="CC_SR_Kinase"/>
</dbReference>
<evidence type="ECO:0000313" key="7">
    <source>
        <dbReference type="Proteomes" id="UP000184267"/>
    </source>
</evidence>
<keyword evidence="4" id="KW-0067">ATP-binding</keyword>
<dbReference type="GO" id="GO:0005737">
    <property type="term" value="C:cytoplasm"/>
    <property type="evidence" value="ECO:0007669"/>
    <property type="project" value="TreeGrafter"/>
</dbReference>
<dbReference type="PANTHER" id="PTHR11042">
    <property type="entry name" value="EUKARYOTIC TRANSLATION INITIATION FACTOR 2-ALPHA KINASE EIF2-ALPHA KINASE -RELATED"/>
    <property type="match status" value="1"/>
</dbReference>
<keyword evidence="1" id="KW-0808">Transferase</keyword>
<dbReference type="GO" id="GO:0005524">
    <property type="term" value="F:ATP binding"/>
    <property type="evidence" value="ECO:0007669"/>
    <property type="project" value="UniProtKB-KW"/>
</dbReference>
<dbReference type="GO" id="GO:0005634">
    <property type="term" value="C:nucleus"/>
    <property type="evidence" value="ECO:0007669"/>
    <property type="project" value="TreeGrafter"/>
</dbReference>
<dbReference type="EMBL" id="MNAD01001100">
    <property type="protein sequence ID" value="OJT07907.1"/>
    <property type="molecule type" value="Genomic_DNA"/>
</dbReference>
<dbReference type="Gene3D" id="1.10.510.10">
    <property type="entry name" value="Transferase(Phosphotransferase) domain 1"/>
    <property type="match status" value="1"/>
</dbReference>
<keyword evidence="3" id="KW-0418">Kinase</keyword>
<feature type="domain" description="Protein kinase" evidence="5">
    <location>
        <begin position="72"/>
        <end position="346"/>
    </location>
</feature>